<organism evidence="2 3">
    <name type="scientific">Streptomyces filamentosus NRRL 15998</name>
    <dbReference type="NCBI Taxonomy" id="457431"/>
    <lineage>
        <taxon>Bacteria</taxon>
        <taxon>Bacillati</taxon>
        <taxon>Actinomycetota</taxon>
        <taxon>Actinomycetes</taxon>
        <taxon>Kitasatosporales</taxon>
        <taxon>Streptomycetaceae</taxon>
        <taxon>Streptomyces</taxon>
    </lineage>
</organism>
<evidence type="ECO:0000256" key="1">
    <source>
        <dbReference type="SAM" id="MobiDB-lite"/>
    </source>
</evidence>
<reference evidence="3" key="1">
    <citation type="submission" date="2008-10" db="EMBL/GenBank/DDBJ databases">
        <authorList>
            <person name="Molnar K."/>
        </authorList>
    </citation>
    <scope>NUCLEOTIDE SEQUENCE [LARGE SCALE GENOMIC DNA]</scope>
    <source>
        <strain evidence="3">NRRL 15998</strain>
    </source>
</reference>
<feature type="region of interest" description="Disordered" evidence="1">
    <location>
        <begin position="1"/>
        <end position="62"/>
    </location>
</feature>
<reference evidence="3" key="2">
    <citation type="submission" date="2008-12" db="EMBL/GenBank/DDBJ databases">
        <title>Annotation of Streptomyces roseosporus strain NRRL 15998.</title>
        <authorList>
            <consortium name="The Broad Institute Genome Sequencing Platform"/>
            <consortium name="Broad Institute Microbial Sequencing Center"/>
            <person name="Fischbach M."/>
            <person name="Ward D."/>
            <person name="Young S."/>
            <person name="Kodira C.D."/>
            <person name="Zeng Q."/>
            <person name="Koehrsen M."/>
            <person name="Godfrey P."/>
            <person name="Alvarado L."/>
            <person name="Berlin A.M."/>
            <person name="Borenstein D."/>
            <person name="Chen Z."/>
            <person name="Engels R."/>
            <person name="Freedman E."/>
            <person name="Gellesch M."/>
            <person name="Goldberg J."/>
            <person name="Griggs A."/>
            <person name="Gujja S."/>
            <person name="Heiman D.I."/>
            <person name="Hepburn T.A."/>
            <person name="Howarth C."/>
            <person name="Jen D."/>
            <person name="Larson L."/>
            <person name="Lewis B."/>
            <person name="Mehta T."/>
            <person name="Park D."/>
            <person name="Pearson M."/>
            <person name="Roberts A."/>
            <person name="Saif S."/>
            <person name="Shea T.D."/>
            <person name="Shenoy N."/>
            <person name="Sisk P."/>
            <person name="Stolte C."/>
            <person name="Sykes S.N."/>
            <person name="Walk T."/>
            <person name="White J."/>
            <person name="Yandava C."/>
            <person name="Straight P."/>
            <person name="Clardy J."/>
            <person name="Hung D."/>
            <person name="Kolter R."/>
            <person name="Mekalanos J."/>
            <person name="Walker S."/>
            <person name="Walsh C.T."/>
            <person name="Wieland B.L.C."/>
            <person name="Ilzarbe M."/>
            <person name="Galagan J."/>
            <person name="Nusbaum C."/>
            <person name="Birren B."/>
        </authorList>
    </citation>
    <scope>NUCLEOTIDE SEQUENCE [LARGE SCALE GENOMIC DNA]</scope>
    <source>
        <strain evidence="3">NRRL 15998</strain>
    </source>
</reference>
<dbReference type="AlphaFoldDB" id="D6AFD0"/>
<gene>
    <name evidence="2" type="ORF">SSGG_06290</name>
</gene>
<sequence>MHNKLQLVGTDDLPTGRHEAMQPPGRDGAFRVLLSHDRHSVDTDGRTREPVDGGDRPLLPRS</sequence>
<dbReference type="EMBL" id="DS999644">
    <property type="protein sequence ID" value="EFE78922.2"/>
    <property type="molecule type" value="Genomic_DNA"/>
</dbReference>
<protein>
    <submittedName>
        <fullName evidence="2">Predicted protein</fullName>
    </submittedName>
</protein>
<name>D6AFD0_STRFL</name>
<proteinExistence type="predicted"/>
<accession>D6AFD0</accession>
<evidence type="ECO:0000313" key="2">
    <source>
        <dbReference type="EMBL" id="EFE78922.2"/>
    </source>
</evidence>
<feature type="compositionally biased region" description="Basic and acidic residues" evidence="1">
    <location>
        <begin position="34"/>
        <end position="55"/>
    </location>
</feature>
<evidence type="ECO:0000313" key="3">
    <source>
        <dbReference type="Proteomes" id="UP000003986"/>
    </source>
</evidence>
<dbReference type="Proteomes" id="UP000003986">
    <property type="component" value="Unassembled WGS sequence"/>
</dbReference>